<gene>
    <name evidence="1" type="ORF">AFR_17500</name>
</gene>
<dbReference type="Proteomes" id="UP000017746">
    <property type="component" value="Chromosome"/>
</dbReference>
<dbReference type="EMBL" id="CP006272">
    <property type="protein sequence ID" value="AGZ41778.1"/>
    <property type="molecule type" value="Genomic_DNA"/>
</dbReference>
<dbReference type="KEGG" id="afs:AFR_17500"/>
<name>U5VXR6_9ACTN</name>
<reference evidence="1 2" key="1">
    <citation type="journal article" date="2014" name="J. Biotechnol.">
        <title>Complete genome sequence of the actinobacterium Actinoplanes friuliensis HAG 010964, producer of the lipopeptide antibiotic friulimycin.</title>
        <authorList>
            <person name="Ruckert C."/>
            <person name="Szczepanowski R."/>
            <person name="Albersmeier A."/>
            <person name="Goesmann A."/>
            <person name="Fischer N."/>
            <person name="Steinkamper A."/>
            <person name="Puhler A."/>
            <person name="Biener R."/>
            <person name="Schwartz D."/>
            <person name="Kalinowski J."/>
        </authorList>
    </citation>
    <scope>NUCLEOTIDE SEQUENCE [LARGE SCALE GENOMIC DNA]</scope>
    <source>
        <strain evidence="1 2">DSM 7358</strain>
    </source>
</reference>
<dbReference type="PATRIC" id="fig|1246995.3.peg.3547"/>
<keyword evidence="2" id="KW-1185">Reference proteome</keyword>
<dbReference type="AlphaFoldDB" id="U5VXR6"/>
<sequence>MITHEIGFTGEVSPVHKWRVLTLLLVSAGLSVAGCGAGGDRESAADAVAVRLLTAVGARDGVTACSALAPETASEVSRNAGKPCPEAVLEEDLPAPGQVTGTDVYGQWAQVRLSDDTVFLAVFPDGWKVVAAGCTSRGERPYLCAVQGS</sequence>
<dbReference type="eggNOG" id="ENOG503355G">
    <property type="taxonomic scope" value="Bacteria"/>
</dbReference>
<organism evidence="1 2">
    <name type="scientific">Actinoplanes friuliensis DSM 7358</name>
    <dbReference type="NCBI Taxonomy" id="1246995"/>
    <lineage>
        <taxon>Bacteria</taxon>
        <taxon>Bacillati</taxon>
        <taxon>Actinomycetota</taxon>
        <taxon>Actinomycetes</taxon>
        <taxon>Micromonosporales</taxon>
        <taxon>Micromonosporaceae</taxon>
        <taxon>Actinoplanes</taxon>
    </lineage>
</organism>
<protein>
    <submittedName>
        <fullName evidence="1">Uncharacterized protein</fullName>
    </submittedName>
</protein>
<dbReference type="RefSeq" id="WP_023362030.1">
    <property type="nucleotide sequence ID" value="NC_022657.1"/>
</dbReference>
<dbReference type="HOGENOM" id="CLU_146479_0_0_11"/>
<evidence type="ECO:0000313" key="1">
    <source>
        <dbReference type="EMBL" id="AGZ41778.1"/>
    </source>
</evidence>
<dbReference type="STRING" id="1246995.AFR_17500"/>
<accession>U5VXR6</accession>
<evidence type="ECO:0000313" key="2">
    <source>
        <dbReference type="Proteomes" id="UP000017746"/>
    </source>
</evidence>
<proteinExistence type="predicted"/>